<dbReference type="AlphaFoldDB" id="Q7X2B4"/>
<dbReference type="InterPro" id="IPR000989">
    <property type="entry name" value="Rep"/>
</dbReference>
<evidence type="ECO:0000313" key="4">
    <source>
        <dbReference type="EMBL" id="AAP73815.1"/>
    </source>
</evidence>
<comment type="similarity">
    <text evidence="1">Belongs to the Gram-positive plasmids replication protein type 1 family.</text>
</comment>
<organism evidence="4">
    <name type="scientific">Lactococcus lactis subsp. lactis</name>
    <name type="common">Streptococcus lactis</name>
    <dbReference type="NCBI Taxonomy" id="1360"/>
    <lineage>
        <taxon>Bacteria</taxon>
        <taxon>Bacillati</taxon>
        <taxon>Bacillota</taxon>
        <taxon>Bacilli</taxon>
        <taxon>Lactobacillales</taxon>
        <taxon>Streptococcaceae</taxon>
        <taxon>Lactococcus</taxon>
    </lineage>
</organism>
<evidence type="ECO:0000256" key="2">
    <source>
        <dbReference type="ARBA" id="ARBA00022705"/>
    </source>
</evidence>
<gene>
    <name evidence="4" type="primary">repA</name>
</gene>
<sequence>MKKNQVGSILKDKNSRGKDRNWQQRKKQNMELAKALMELGYLNFSNVYQCAEVLKFQQIETGQLKLKQTWFCKNKLCPICNWRRSMKYAWQTEQIVNEAIIREPKGRFLFLTLTIKNVEGQDLEETMKGLTKAFDRLFRRAKVKKNLLGYLRSLEITLNEETGLYHPHLHILLFVTSTYFKNSNSYIPQKEWSEMWQQSAELDYLPIVDVRAVKSKKNQLNQEIGLKKAILETPKYPTKPINFDRENLEVIDNLAKALYRKRQIGYGGIFKDIRKELFLDDVENGDLVHASEDEKGNSEGQEIVAIWNWERLNYFY</sequence>
<accession>Q7X2B4</accession>
<dbReference type="Pfam" id="PF01446">
    <property type="entry name" value="Rep_1"/>
    <property type="match status" value="1"/>
</dbReference>
<dbReference type="GO" id="GO:0006260">
    <property type="term" value="P:DNA replication"/>
    <property type="evidence" value="ECO:0007669"/>
    <property type="project" value="UniProtKB-KW"/>
</dbReference>
<feature type="region of interest" description="Disordered" evidence="3">
    <location>
        <begin position="1"/>
        <end position="24"/>
    </location>
</feature>
<evidence type="ECO:0000256" key="1">
    <source>
        <dbReference type="ARBA" id="ARBA00008909"/>
    </source>
</evidence>
<protein>
    <submittedName>
        <fullName evidence="4">RepA</fullName>
    </submittedName>
</protein>
<evidence type="ECO:0000256" key="3">
    <source>
        <dbReference type="SAM" id="MobiDB-lite"/>
    </source>
</evidence>
<keyword evidence="4" id="KW-0614">Plasmid</keyword>
<dbReference type="GO" id="GO:0003677">
    <property type="term" value="F:DNA binding"/>
    <property type="evidence" value="ECO:0007669"/>
    <property type="project" value="InterPro"/>
</dbReference>
<dbReference type="EMBL" id="AF056207">
    <property type="protein sequence ID" value="AAP73815.1"/>
    <property type="molecule type" value="Genomic_DNA"/>
</dbReference>
<geneLocation type="plasmid" evidence="4">
    <name>pMN5</name>
</geneLocation>
<reference evidence="4" key="1">
    <citation type="journal article" date="2003" name="J. Biol. Chem.">
        <title>Novel mechanism of bacteriocin secretion and immunity carried out by lactococcal multidrug resistance proteins.</title>
        <authorList>
            <person name="Gajic O."/>
            <person name="Buist G."/>
            <person name="Kojic M."/>
            <person name="Topisirovic L."/>
            <person name="Kuipers O.P."/>
            <person name="Kok J."/>
        </authorList>
    </citation>
    <scope>NUCLEOTIDE SEQUENCE</scope>
    <source>
        <strain evidence="4">BGMN1-5</strain>
        <plasmid evidence="4">pMN5</plasmid>
    </source>
</reference>
<keyword evidence="2" id="KW-0235">DNA replication</keyword>
<dbReference type="RefSeq" id="WP_011116718.1">
    <property type="nucleotide sequence ID" value="NC_004922.1"/>
</dbReference>
<name>Q7X2B4_LACLL</name>
<feature type="compositionally biased region" description="Basic and acidic residues" evidence="3">
    <location>
        <begin position="10"/>
        <end position="22"/>
    </location>
</feature>
<proteinExistence type="inferred from homology"/>